<dbReference type="AlphaFoldDB" id="A0A5C4N8R2"/>
<dbReference type="OrthoDB" id="5197601at2"/>
<name>A0A5C4N8R2_9RHOB</name>
<comment type="caution">
    <text evidence="3">The sequence shown here is derived from an EMBL/GenBank/DDBJ whole genome shotgun (WGS) entry which is preliminary data.</text>
</comment>
<dbReference type="PANTHER" id="PTHR11820:SF90">
    <property type="entry name" value="FLUTATHIONE S-TRANSFERASE"/>
    <property type="match status" value="1"/>
</dbReference>
<dbReference type="RefSeq" id="WP_139082099.1">
    <property type="nucleotide sequence ID" value="NZ_VDFV01000017.1"/>
</dbReference>
<evidence type="ECO:0000313" key="3">
    <source>
        <dbReference type="EMBL" id="TNC70892.1"/>
    </source>
</evidence>
<keyword evidence="4" id="KW-1185">Reference proteome</keyword>
<dbReference type="Pfam" id="PF01557">
    <property type="entry name" value="FAA_hydrolase"/>
    <property type="match status" value="1"/>
</dbReference>
<proteinExistence type="predicted"/>
<keyword evidence="1" id="KW-0479">Metal-binding</keyword>
<keyword evidence="3" id="KW-0378">Hydrolase</keyword>
<dbReference type="GO" id="GO:0018773">
    <property type="term" value="F:acetylpyruvate hydrolase activity"/>
    <property type="evidence" value="ECO:0007669"/>
    <property type="project" value="TreeGrafter"/>
</dbReference>
<evidence type="ECO:0000313" key="4">
    <source>
        <dbReference type="Proteomes" id="UP000305709"/>
    </source>
</evidence>
<feature type="domain" description="Fumarylacetoacetase-like C-terminal" evidence="2">
    <location>
        <begin position="27"/>
        <end position="213"/>
    </location>
</feature>
<accession>A0A5C4N8R2</accession>
<gene>
    <name evidence="3" type="ORF">FHG71_12895</name>
</gene>
<dbReference type="Proteomes" id="UP000305709">
    <property type="component" value="Unassembled WGS sequence"/>
</dbReference>
<dbReference type="GO" id="GO:0046872">
    <property type="term" value="F:metal ion binding"/>
    <property type="evidence" value="ECO:0007669"/>
    <property type="project" value="UniProtKB-KW"/>
</dbReference>
<dbReference type="PANTHER" id="PTHR11820">
    <property type="entry name" value="ACYLPYRUVASE"/>
    <property type="match status" value="1"/>
</dbReference>
<evidence type="ECO:0000259" key="2">
    <source>
        <dbReference type="Pfam" id="PF01557"/>
    </source>
</evidence>
<evidence type="ECO:0000256" key="1">
    <source>
        <dbReference type="ARBA" id="ARBA00022723"/>
    </source>
</evidence>
<protein>
    <submittedName>
        <fullName evidence="3">Fumarylacetoacetate hydrolase family protein</fullName>
    </submittedName>
</protein>
<dbReference type="EMBL" id="VDFV01000017">
    <property type="protein sequence ID" value="TNC70892.1"/>
    <property type="molecule type" value="Genomic_DNA"/>
</dbReference>
<dbReference type="InterPro" id="IPR036663">
    <property type="entry name" value="Fumarylacetoacetase_C_sf"/>
</dbReference>
<dbReference type="Gene3D" id="3.90.850.10">
    <property type="entry name" value="Fumarylacetoacetase-like, C-terminal domain"/>
    <property type="match status" value="1"/>
</dbReference>
<dbReference type="InterPro" id="IPR011234">
    <property type="entry name" value="Fumarylacetoacetase-like_C"/>
</dbReference>
<dbReference type="SUPFAM" id="SSF56529">
    <property type="entry name" value="FAH"/>
    <property type="match status" value="1"/>
</dbReference>
<sequence length="218" mass="23333">MTPLFPPRPLPLLPILGQPEGYPVARIFCVGRNYAAHAAEMGNEVDREAPFWFTKSPFGLIPSGAALPYPPGTRDLHHEVELVVALGEGGQPWGVACGLDMTRRDLQARAKEGRKPWDTSKDWEGSAVVGPLRPGAALGDAAIRLWVNGALRQDARLSDMVWDLSSLLRHLGGLYRLGPGDLLMTGTPAGVGAVEPGDRLRGEVDGLPPVELTIGPPD</sequence>
<reference evidence="3 4" key="1">
    <citation type="submission" date="2019-06" db="EMBL/GenBank/DDBJ databases">
        <authorList>
            <person name="Jiang L."/>
        </authorList>
    </citation>
    <scope>NUCLEOTIDE SEQUENCE [LARGE SCALE GENOMIC DNA]</scope>
    <source>
        <strain evidence="3 4">YIM 48858</strain>
    </source>
</reference>
<organism evidence="3 4">
    <name type="scientific">Rubellimicrobium roseum</name>
    <dbReference type="NCBI Taxonomy" id="687525"/>
    <lineage>
        <taxon>Bacteria</taxon>
        <taxon>Pseudomonadati</taxon>
        <taxon>Pseudomonadota</taxon>
        <taxon>Alphaproteobacteria</taxon>
        <taxon>Rhodobacterales</taxon>
        <taxon>Roseobacteraceae</taxon>
        <taxon>Rubellimicrobium</taxon>
    </lineage>
</organism>